<name>I0W7P2_9FLAO</name>
<dbReference type="InterPro" id="IPR027417">
    <property type="entry name" value="P-loop_NTPase"/>
</dbReference>
<proteinExistence type="inferred from homology"/>
<dbReference type="InterPro" id="IPR003439">
    <property type="entry name" value="ABC_transporter-like_ATP-bd"/>
</dbReference>
<reference evidence="6 7" key="1">
    <citation type="journal article" date="2012" name="J. Bacteriol.">
        <title>Genome Sequence of the Halotolerant Bacterium Imtechella halotolerans K1T.</title>
        <authorList>
            <person name="Kumar S."/>
            <person name="Vikram S."/>
            <person name="Subramanian S."/>
            <person name="Raghava G.P."/>
            <person name="Pinnaka A.K."/>
        </authorList>
    </citation>
    <scope>NUCLEOTIDE SEQUENCE [LARGE SCALE GENOMIC DNA]</scope>
    <source>
        <strain evidence="6 7">K1</strain>
    </source>
</reference>
<dbReference type="InterPro" id="IPR003593">
    <property type="entry name" value="AAA+_ATPase"/>
</dbReference>
<dbReference type="eggNOG" id="COG1131">
    <property type="taxonomic scope" value="Bacteria"/>
</dbReference>
<dbReference type="Pfam" id="PF00005">
    <property type="entry name" value="ABC_tran"/>
    <property type="match status" value="1"/>
</dbReference>
<keyword evidence="2" id="KW-0813">Transport</keyword>
<keyword evidence="3" id="KW-0547">Nucleotide-binding</keyword>
<keyword evidence="4" id="KW-0067">ATP-binding</keyword>
<comment type="similarity">
    <text evidence="1">Belongs to the ABC transporter superfamily.</text>
</comment>
<evidence type="ECO:0000313" key="6">
    <source>
        <dbReference type="EMBL" id="EID72408.1"/>
    </source>
</evidence>
<dbReference type="OrthoDB" id="9801987at2"/>
<evidence type="ECO:0000256" key="1">
    <source>
        <dbReference type="ARBA" id="ARBA00005417"/>
    </source>
</evidence>
<dbReference type="PROSITE" id="PS00211">
    <property type="entry name" value="ABC_TRANSPORTER_1"/>
    <property type="match status" value="1"/>
</dbReference>
<dbReference type="STRING" id="946077.W5A_12911"/>
<dbReference type="AlphaFoldDB" id="I0W7P2"/>
<feature type="domain" description="ABC transporter" evidence="5">
    <location>
        <begin position="14"/>
        <end position="242"/>
    </location>
</feature>
<sequence length="308" mass="34354">MDHFINTHSSQNCIETYDLHHRFSSGQVAVDKLSLTIPTGSIYGFLGPNGAGKTTTLRILLGLLKKQKGEVYFFGKPIKELREDFLKEVGSMIETPSVYGHLTATDNLRVWAKMYNTPMDRIDKVLSIVGLSHTGNKKASMFSLGMKQRLGIAIALLHEPRVLILDEPTNGLDPNGIIEIRELLKKMNREQGITILISSHILSEIEKLVTHLGIISNGVMKFQGTLSDLEQKQNKGVLIRTTNNKEAITILRDLQFPVSFMEDDIVFVTNERKEVAEAISQLALASVGVYSVEWGASTLEDIFMELIN</sequence>
<dbReference type="Proteomes" id="UP000005938">
    <property type="component" value="Unassembled WGS sequence"/>
</dbReference>
<dbReference type="SMART" id="SM00382">
    <property type="entry name" value="AAA"/>
    <property type="match status" value="1"/>
</dbReference>
<evidence type="ECO:0000313" key="7">
    <source>
        <dbReference type="Proteomes" id="UP000005938"/>
    </source>
</evidence>
<dbReference type="InterPro" id="IPR017871">
    <property type="entry name" value="ABC_transporter-like_CS"/>
</dbReference>
<dbReference type="PANTHER" id="PTHR43335">
    <property type="entry name" value="ABC TRANSPORTER, ATP-BINDING PROTEIN"/>
    <property type="match status" value="1"/>
</dbReference>
<evidence type="ECO:0000256" key="3">
    <source>
        <dbReference type="ARBA" id="ARBA00022741"/>
    </source>
</evidence>
<dbReference type="SUPFAM" id="SSF52540">
    <property type="entry name" value="P-loop containing nucleoside triphosphate hydrolases"/>
    <property type="match status" value="1"/>
</dbReference>
<dbReference type="EMBL" id="AJJU01000037">
    <property type="protein sequence ID" value="EID72408.1"/>
    <property type="molecule type" value="Genomic_DNA"/>
</dbReference>
<dbReference type="PANTHER" id="PTHR43335:SF4">
    <property type="entry name" value="ABC TRANSPORTER, ATP-BINDING PROTEIN"/>
    <property type="match status" value="1"/>
</dbReference>
<accession>I0W7P2</accession>
<dbReference type="GO" id="GO:0016887">
    <property type="term" value="F:ATP hydrolysis activity"/>
    <property type="evidence" value="ECO:0007669"/>
    <property type="project" value="InterPro"/>
</dbReference>
<dbReference type="PROSITE" id="PS50893">
    <property type="entry name" value="ABC_TRANSPORTER_2"/>
    <property type="match status" value="1"/>
</dbReference>
<evidence type="ECO:0000256" key="2">
    <source>
        <dbReference type="ARBA" id="ARBA00022448"/>
    </source>
</evidence>
<keyword evidence="7" id="KW-1185">Reference proteome</keyword>
<protein>
    <submittedName>
        <fullName evidence="6">Sulfate-transporting ATPase</fullName>
    </submittedName>
</protein>
<dbReference type="Gene3D" id="3.40.50.300">
    <property type="entry name" value="P-loop containing nucleotide triphosphate hydrolases"/>
    <property type="match status" value="1"/>
</dbReference>
<dbReference type="GO" id="GO:0005524">
    <property type="term" value="F:ATP binding"/>
    <property type="evidence" value="ECO:0007669"/>
    <property type="project" value="UniProtKB-KW"/>
</dbReference>
<dbReference type="RefSeq" id="WP_008241350.1">
    <property type="nucleotide sequence ID" value="NZ_AJJU01000037.1"/>
</dbReference>
<gene>
    <name evidence="6" type="ORF">W5A_12911</name>
</gene>
<evidence type="ECO:0000259" key="5">
    <source>
        <dbReference type="PROSITE" id="PS50893"/>
    </source>
</evidence>
<evidence type="ECO:0000256" key="4">
    <source>
        <dbReference type="ARBA" id="ARBA00022840"/>
    </source>
</evidence>
<organism evidence="6 7">
    <name type="scientific">Imtechella halotolerans K1</name>
    <dbReference type="NCBI Taxonomy" id="946077"/>
    <lineage>
        <taxon>Bacteria</taxon>
        <taxon>Pseudomonadati</taxon>
        <taxon>Bacteroidota</taxon>
        <taxon>Flavobacteriia</taxon>
        <taxon>Flavobacteriales</taxon>
        <taxon>Flavobacteriaceae</taxon>
        <taxon>Imtechella</taxon>
    </lineage>
</organism>
<comment type="caution">
    <text evidence="6">The sequence shown here is derived from an EMBL/GenBank/DDBJ whole genome shotgun (WGS) entry which is preliminary data.</text>
</comment>